<feature type="domain" description="Myb-like" evidence="6">
    <location>
        <begin position="563"/>
        <end position="618"/>
    </location>
</feature>
<keyword evidence="2 8" id="KW-0238">DNA-binding</keyword>
<feature type="non-terminal residue" evidence="8">
    <location>
        <position position="700"/>
    </location>
</feature>
<dbReference type="GO" id="GO:0019185">
    <property type="term" value="C:snRNA-activating protein complex"/>
    <property type="evidence" value="ECO:0007669"/>
    <property type="project" value="TreeGrafter"/>
</dbReference>
<protein>
    <submittedName>
        <fullName evidence="8">Myb-like DNA-binding domain protein</fullName>
    </submittedName>
</protein>
<feature type="domain" description="HTH myb-type" evidence="7">
    <location>
        <begin position="508"/>
        <end position="564"/>
    </location>
</feature>
<dbReference type="GO" id="GO:0042796">
    <property type="term" value="P:snRNA transcription by RNA polymerase III"/>
    <property type="evidence" value="ECO:0007669"/>
    <property type="project" value="TreeGrafter"/>
</dbReference>
<evidence type="ECO:0000256" key="3">
    <source>
        <dbReference type="ARBA" id="ARBA00023163"/>
    </source>
</evidence>
<evidence type="ECO:0000256" key="1">
    <source>
        <dbReference type="ARBA" id="ARBA00023015"/>
    </source>
</evidence>
<evidence type="ECO:0000256" key="4">
    <source>
        <dbReference type="ARBA" id="ARBA00023242"/>
    </source>
</evidence>
<dbReference type="Gene3D" id="1.10.10.60">
    <property type="entry name" value="Homeodomain-like"/>
    <property type="match status" value="4"/>
</dbReference>
<dbReference type="PROSITE" id="PS50090">
    <property type="entry name" value="MYB_LIKE"/>
    <property type="match status" value="6"/>
</dbReference>
<accession>A0A9P6JEV0</accession>
<evidence type="ECO:0000259" key="7">
    <source>
        <dbReference type="PROSITE" id="PS51294"/>
    </source>
</evidence>
<dbReference type="EMBL" id="JAAAHY010000031">
    <property type="protein sequence ID" value="KAF9968232.1"/>
    <property type="molecule type" value="Genomic_DNA"/>
</dbReference>
<dbReference type="InterPro" id="IPR051575">
    <property type="entry name" value="Myb-like_DNA-bd"/>
</dbReference>
<dbReference type="InterPro" id="IPR017930">
    <property type="entry name" value="Myb_dom"/>
</dbReference>
<dbReference type="SUPFAM" id="SSF46689">
    <property type="entry name" value="Homeodomain-like"/>
    <property type="match status" value="4"/>
</dbReference>
<sequence>ANVHGSILKRAREDSNLPLPYDVQGPWTAADRERLEGLVAAKTPWSMIAKELQRNQYSCKEKWARIQRSQRETKRQSKRVRSEQWIRLFKEGFSPHHRDQLMRAVEKQLAAKGSFPISTVDPLGFLHKHSQGQDIGHALDDPDVTSKSIDWDAISSSLKDKFPPARLRSIYHELAATKLIWTPEEDERLIRAVVRLGPPELQPKIWSMIKEAFGDIIRTSDDYRSRWRELDMPPLDREWDLSEKIKFWRRWAEYQTGGSLLATTLNNSDNQEPNTDAPMDETTLVFPTRPASYEMWDQIAEGLEYRHARDCQLYFERTTARFPRDRDLFRYLTMELANVYLKPRKVYWSAESSRLLVATVNSFLQKNKIVDWRFVAKAFDGRYTVDQCQNRWMYWSHNQGHRSVQDHQQKQQQQDQHQPQDRQQQQDQRQQERPDDEPHELDAQGEIPVDNAESLAIVDGYERSLWSDKELELLKKGVGEHGHHWARIRDQFLPHRSRQALRERYWRNQAKKTGRFSEKERSLLETAIETFGEGADWELIAGHVPGRTASQCRKSWNYSRTHHLQKQDEPWSDHDKERLKSAVARFGSKRWTLISEFVVGKTPDRVAKEVGSRVNLMARKEEQERHQAAEIAARNAVSSDNVDQQQKQQQPVFVDPMPRFKGKKKVDWKEVARGIEGRTPEECRVQFRVRRALYRIQGDY</sequence>
<feature type="domain" description="Myb-like" evidence="6">
    <location>
        <begin position="508"/>
        <end position="557"/>
    </location>
</feature>
<proteinExistence type="predicted"/>
<evidence type="ECO:0000256" key="2">
    <source>
        <dbReference type="ARBA" id="ARBA00023125"/>
    </source>
</evidence>
<feature type="compositionally biased region" description="Low complexity" evidence="5">
    <location>
        <begin position="410"/>
        <end position="428"/>
    </location>
</feature>
<evidence type="ECO:0000256" key="5">
    <source>
        <dbReference type="SAM" id="MobiDB-lite"/>
    </source>
</evidence>
<reference evidence="8" key="1">
    <citation type="journal article" date="2020" name="Fungal Divers.">
        <title>Resolving the Mortierellaceae phylogeny through synthesis of multi-gene phylogenetics and phylogenomics.</title>
        <authorList>
            <person name="Vandepol N."/>
            <person name="Liber J."/>
            <person name="Desiro A."/>
            <person name="Na H."/>
            <person name="Kennedy M."/>
            <person name="Barry K."/>
            <person name="Grigoriev I.V."/>
            <person name="Miller A.N."/>
            <person name="O'Donnell K."/>
            <person name="Stajich J.E."/>
            <person name="Bonito G."/>
        </authorList>
    </citation>
    <scope>NUCLEOTIDE SEQUENCE</scope>
    <source>
        <strain evidence="8">CK1249</strain>
    </source>
</reference>
<keyword evidence="3" id="KW-0804">Transcription</keyword>
<dbReference type="PANTHER" id="PTHR46621:SF1">
    <property type="entry name" value="SNRNA-ACTIVATING PROTEIN COMPLEX SUBUNIT 4"/>
    <property type="match status" value="1"/>
</dbReference>
<dbReference type="GO" id="GO:0001006">
    <property type="term" value="F:RNA polymerase III type 3 promoter sequence-specific DNA binding"/>
    <property type="evidence" value="ECO:0007669"/>
    <property type="project" value="TreeGrafter"/>
</dbReference>
<feature type="region of interest" description="Disordered" evidence="5">
    <location>
        <begin position="399"/>
        <end position="449"/>
    </location>
</feature>
<dbReference type="InterPro" id="IPR009057">
    <property type="entry name" value="Homeodomain-like_sf"/>
</dbReference>
<name>A0A9P6JEV0_MORAP</name>
<dbReference type="CDD" id="cd00167">
    <property type="entry name" value="SANT"/>
    <property type="match status" value="2"/>
</dbReference>
<comment type="caution">
    <text evidence="8">The sequence shown here is derived from an EMBL/GenBank/DDBJ whole genome shotgun (WGS) entry which is preliminary data.</text>
</comment>
<keyword evidence="4" id="KW-0539">Nucleus</keyword>
<dbReference type="GO" id="GO:0042795">
    <property type="term" value="P:snRNA transcription by RNA polymerase II"/>
    <property type="evidence" value="ECO:0007669"/>
    <property type="project" value="TreeGrafter"/>
</dbReference>
<dbReference type="PROSITE" id="PS51294">
    <property type="entry name" value="HTH_MYB"/>
    <property type="match status" value="1"/>
</dbReference>
<feature type="domain" description="Myb-like" evidence="6">
    <location>
        <begin position="458"/>
        <end position="505"/>
    </location>
</feature>
<evidence type="ECO:0000259" key="6">
    <source>
        <dbReference type="PROSITE" id="PS50090"/>
    </source>
</evidence>
<evidence type="ECO:0000313" key="8">
    <source>
        <dbReference type="EMBL" id="KAF9968232.1"/>
    </source>
</evidence>
<dbReference type="InterPro" id="IPR001005">
    <property type="entry name" value="SANT/Myb"/>
</dbReference>
<keyword evidence="9" id="KW-1185">Reference proteome</keyword>
<dbReference type="OrthoDB" id="2143914at2759"/>
<dbReference type="SMART" id="SM00717">
    <property type="entry name" value="SANT"/>
    <property type="match status" value="7"/>
</dbReference>
<keyword evidence="1" id="KW-0805">Transcription regulation</keyword>
<dbReference type="PANTHER" id="PTHR46621">
    <property type="entry name" value="SNRNA-ACTIVATING PROTEIN COMPLEX SUBUNIT 4"/>
    <property type="match status" value="1"/>
</dbReference>
<dbReference type="GO" id="GO:0000978">
    <property type="term" value="F:RNA polymerase II cis-regulatory region sequence-specific DNA binding"/>
    <property type="evidence" value="ECO:0007669"/>
    <property type="project" value="TreeGrafter"/>
</dbReference>
<gene>
    <name evidence="8" type="primary">MYB4R1_2</name>
    <name evidence="8" type="ORF">BGZ70_005775</name>
</gene>
<organism evidence="8 9">
    <name type="scientific">Mortierella alpina</name>
    <name type="common">Oleaginous fungus</name>
    <name type="synonym">Mortierella renispora</name>
    <dbReference type="NCBI Taxonomy" id="64518"/>
    <lineage>
        <taxon>Eukaryota</taxon>
        <taxon>Fungi</taxon>
        <taxon>Fungi incertae sedis</taxon>
        <taxon>Mucoromycota</taxon>
        <taxon>Mortierellomycotina</taxon>
        <taxon>Mortierellomycetes</taxon>
        <taxon>Mortierellales</taxon>
        <taxon>Mortierellaceae</taxon>
        <taxon>Mortierella</taxon>
    </lineage>
</organism>
<feature type="domain" description="Myb-like" evidence="6">
    <location>
        <begin position="19"/>
        <end position="67"/>
    </location>
</feature>
<dbReference type="AlphaFoldDB" id="A0A9P6JEV0"/>
<feature type="domain" description="Myb-like" evidence="6">
    <location>
        <begin position="181"/>
        <end position="231"/>
    </location>
</feature>
<evidence type="ECO:0000313" key="9">
    <source>
        <dbReference type="Proteomes" id="UP000738359"/>
    </source>
</evidence>
<dbReference type="Proteomes" id="UP000738359">
    <property type="component" value="Unassembled WGS sequence"/>
</dbReference>
<feature type="domain" description="Myb-like" evidence="6">
    <location>
        <begin position="344"/>
        <end position="392"/>
    </location>
</feature>
<dbReference type="Pfam" id="PF00249">
    <property type="entry name" value="Myb_DNA-binding"/>
    <property type="match status" value="4"/>
</dbReference>